<dbReference type="Pfam" id="PF13406">
    <property type="entry name" value="SLT_2"/>
    <property type="match status" value="1"/>
</dbReference>
<dbReference type="PANTHER" id="PTHR30163:SF9">
    <property type="entry name" value="MEMBRANE-BOUND LYTIC MUREIN TRANSGLYCOSYLASE B"/>
    <property type="match status" value="1"/>
</dbReference>
<dbReference type="PANTHER" id="PTHR30163">
    <property type="entry name" value="MEMBRANE-BOUND LYTIC MUREIN TRANSGLYCOSYLASE B"/>
    <property type="match status" value="1"/>
</dbReference>
<dbReference type="AlphaFoldDB" id="A0A2N4U2I8"/>
<dbReference type="NCBIfam" id="TIGR02282">
    <property type="entry name" value="MltB"/>
    <property type="match status" value="1"/>
</dbReference>
<feature type="domain" description="Transglycosylase SLT" evidence="3">
    <location>
        <begin position="86"/>
        <end position="403"/>
    </location>
</feature>
<gene>
    <name evidence="4" type="primary">mltB</name>
    <name evidence="4" type="ORF">CR159_14530</name>
</gene>
<dbReference type="GO" id="GO:0009253">
    <property type="term" value="P:peptidoglycan catabolic process"/>
    <property type="evidence" value="ECO:0007669"/>
    <property type="project" value="TreeGrafter"/>
</dbReference>
<dbReference type="Proteomes" id="UP000234190">
    <property type="component" value="Unassembled WGS sequence"/>
</dbReference>
<evidence type="ECO:0000256" key="1">
    <source>
        <dbReference type="PIRSR" id="PIRSR611757-1"/>
    </source>
</evidence>
<dbReference type="GO" id="GO:0008933">
    <property type="term" value="F:peptidoglycan lytic transglycosylase activity"/>
    <property type="evidence" value="ECO:0007669"/>
    <property type="project" value="TreeGrafter"/>
</dbReference>
<dbReference type="Gene3D" id="1.10.530.10">
    <property type="match status" value="1"/>
</dbReference>
<sequence length="415" mass="45127">MFKPARILQATSVFLLMAGCGTTQTTALTPAQMLPATATTPVTVATVTPGQPATPSLAGASIKAGSSTAGTDGFLQAGGELTPDIQAYAREVSQVRHVPLTHVVDILKTAQYNATASRLMAPGKTRIRRSWVTYRNRFVEPVRINRGVEFWSEHKSTLDRTAREYGVPPSIIVAIIGVETVYGRNTGNFRVLDALATLGFRYPDSSRPERSQLFRDQLADLIQLDYEKKLDARTVEGSFAGAMGLPQFMPGSLMRYAADGDKDGRIDLLYSVDDAIVSVARFLRMHGWQPGLPVFAPLILPDNPQKLVVGGLYPTIDWTTLQNQGAKVRPSAGNQIKRETLVASASPTDVPVPDWKGHKLGVVDLLDEPRSTAEYRTGTPNFFAITHYNRSYFYATSVADLAQALADRVGYGGPN</sequence>
<accession>A0A2N4U2I8</accession>
<feature type="signal peptide" evidence="2">
    <location>
        <begin position="1"/>
        <end position="27"/>
    </location>
</feature>
<feature type="active site" evidence="1">
    <location>
        <position position="179"/>
    </location>
</feature>
<organism evidence="4 5">
    <name type="scientific">Pollutimonas subterranea</name>
    <dbReference type="NCBI Taxonomy" id="2045210"/>
    <lineage>
        <taxon>Bacteria</taxon>
        <taxon>Pseudomonadati</taxon>
        <taxon>Pseudomonadota</taxon>
        <taxon>Betaproteobacteria</taxon>
        <taxon>Burkholderiales</taxon>
        <taxon>Alcaligenaceae</taxon>
        <taxon>Pollutimonas</taxon>
    </lineage>
</organism>
<name>A0A2N4U2I8_9BURK</name>
<dbReference type="InterPro" id="IPR031304">
    <property type="entry name" value="SLT_2"/>
</dbReference>
<dbReference type="InterPro" id="IPR043426">
    <property type="entry name" value="MltB-like"/>
</dbReference>
<evidence type="ECO:0000313" key="5">
    <source>
        <dbReference type="Proteomes" id="UP000234190"/>
    </source>
</evidence>
<reference evidence="4 5" key="1">
    <citation type="submission" date="2017-10" db="EMBL/GenBank/DDBJ databases">
        <title>Two draft genome sequences of Pusillimonas sp. strains isolated from a nitrate- and radionuclide-contaminated groundwater in Russia.</title>
        <authorList>
            <person name="Grouzdev D.S."/>
            <person name="Tourova T.P."/>
            <person name="Goeva M.A."/>
            <person name="Babich T.L."/>
            <person name="Sokolova D.S."/>
            <person name="Abdullin R."/>
            <person name="Poltaraus A.B."/>
            <person name="Toshchakov S.V."/>
            <person name="Nazina T.N."/>
        </authorList>
    </citation>
    <scope>NUCLEOTIDE SEQUENCE [LARGE SCALE GENOMIC DNA]</scope>
    <source>
        <strain evidence="4 5">JR1/69-3-13</strain>
    </source>
</reference>
<dbReference type="CDD" id="cd13399">
    <property type="entry name" value="Slt35-like"/>
    <property type="match status" value="1"/>
</dbReference>
<dbReference type="RefSeq" id="WP_102074681.1">
    <property type="nucleotide sequence ID" value="NZ_PDNW01000012.1"/>
</dbReference>
<comment type="caution">
    <text evidence="4">The sequence shown here is derived from an EMBL/GenBank/DDBJ whole genome shotgun (WGS) entry which is preliminary data.</text>
</comment>
<proteinExistence type="predicted"/>
<keyword evidence="5" id="KW-1185">Reference proteome</keyword>
<dbReference type="InterPro" id="IPR023346">
    <property type="entry name" value="Lysozyme-like_dom_sf"/>
</dbReference>
<evidence type="ECO:0000259" key="3">
    <source>
        <dbReference type="Pfam" id="PF13406"/>
    </source>
</evidence>
<dbReference type="InterPro" id="IPR011757">
    <property type="entry name" value="Lytic_transglycosylase_MltB"/>
</dbReference>
<evidence type="ECO:0000256" key="2">
    <source>
        <dbReference type="SAM" id="SignalP"/>
    </source>
</evidence>
<protein>
    <submittedName>
        <fullName evidence="4">Lytic murein transglycosylase B</fullName>
    </submittedName>
</protein>
<evidence type="ECO:0000313" key="4">
    <source>
        <dbReference type="EMBL" id="PLC49227.1"/>
    </source>
</evidence>
<feature type="chain" id="PRO_5014736430" evidence="2">
    <location>
        <begin position="28"/>
        <end position="415"/>
    </location>
</feature>
<dbReference type="SUPFAM" id="SSF53955">
    <property type="entry name" value="Lysozyme-like"/>
    <property type="match status" value="1"/>
</dbReference>
<dbReference type="OrthoDB" id="9772911at2"/>
<dbReference type="PROSITE" id="PS51257">
    <property type="entry name" value="PROKAR_LIPOPROTEIN"/>
    <property type="match status" value="1"/>
</dbReference>
<dbReference type="EMBL" id="PDNW01000012">
    <property type="protein sequence ID" value="PLC49227.1"/>
    <property type="molecule type" value="Genomic_DNA"/>
</dbReference>
<dbReference type="Gene3D" id="1.10.8.350">
    <property type="entry name" value="Bacterial muramidase"/>
    <property type="match status" value="1"/>
</dbReference>
<keyword evidence="2" id="KW-0732">Signal</keyword>